<dbReference type="Proteomes" id="UP000288096">
    <property type="component" value="Unassembled WGS sequence"/>
</dbReference>
<comment type="subcellular location">
    <subcellularLocation>
        <location evidence="1">Cell inner membrane</location>
    </subcellularLocation>
</comment>
<sequence>MKETLEHVAYRLIGFLFYMTGRIPLRQGQRIGAKMGHLIYRIDRRHRRIAEENIAHAFEEMPLAERDALILRVFENLGKIFFEMAWSLSLDEKKFFRYFRIEGADNIHNAHAEGKGVLALAAHFGNWELLTVIAAMIRHPLSVVYRPLDFKPMERFIVAYRTRFGTSLIPKKKTFRRVLRAIKQGDMVTLLMDQNVAWREGVFADFFGHPACTNKGLALLALKTKAPVVPVFLAREENGFVAKFLPPLPLIRTGDRIKDVELNTEQYNRVIESAVRQHPDQWFWVHRRWNTKPCYPWPREK</sequence>
<dbReference type="PIRSF" id="PIRSF026649">
    <property type="entry name" value="MsbB"/>
    <property type="match status" value="1"/>
</dbReference>
<evidence type="ECO:0000313" key="8">
    <source>
        <dbReference type="Proteomes" id="UP000288096"/>
    </source>
</evidence>
<keyword evidence="5" id="KW-0472">Membrane</keyword>
<dbReference type="RefSeq" id="WP_124327487.1">
    <property type="nucleotide sequence ID" value="NZ_BEXT01000001.1"/>
</dbReference>
<name>A0A401FSV8_9BACT</name>
<keyword evidence="2" id="KW-1003">Cell membrane</keyword>
<dbReference type="PANTHER" id="PTHR30606:SF10">
    <property type="entry name" value="PHOSPHATIDYLINOSITOL MANNOSIDE ACYLTRANSFERASE"/>
    <property type="match status" value="1"/>
</dbReference>
<dbReference type="OrthoDB" id="9803456at2"/>
<dbReference type="InterPro" id="IPR004960">
    <property type="entry name" value="LipA_acyltrans"/>
</dbReference>
<evidence type="ECO:0000256" key="1">
    <source>
        <dbReference type="ARBA" id="ARBA00004533"/>
    </source>
</evidence>
<evidence type="ECO:0000256" key="2">
    <source>
        <dbReference type="ARBA" id="ARBA00022475"/>
    </source>
</evidence>
<dbReference type="GO" id="GO:0005886">
    <property type="term" value="C:plasma membrane"/>
    <property type="evidence" value="ECO:0007669"/>
    <property type="project" value="UniProtKB-SubCell"/>
</dbReference>
<evidence type="ECO:0000256" key="6">
    <source>
        <dbReference type="ARBA" id="ARBA00023315"/>
    </source>
</evidence>
<dbReference type="Pfam" id="PF03279">
    <property type="entry name" value="Lip_A_acyltrans"/>
    <property type="match status" value="1"/>
</dbReference>
<evidence type="ECO:0000256" key="4">
    <source>
        <dbReference type="ARBA" id="ARBA00022679"/>
    </source>
</evidence>
<evidence type="ECO:0000256" key="3">
    <source>
        <dbReference type="ARBA" id="ARBA00022519"/>
    </source>
</evidence>
<dbReference type="AlphaFoldDB" id="A0A401FSV8"/>
<gene>
    <name evidence="7" type="ORF">DENIS_0972</name>
</gene>
<evidence type="ECO:0000313" key="7">
    <source>
        <dbReference type="EMBL" id="GBC60030.1"/>
    </source>
</evidence>
<accession>A0A401FSV8</accession>
<comment type="caution">
    <text evidence="7">The sequence shown here is derived from an EMBL/GenBank/DDBJ whole genome shotgun (WGS) entry which is preliminary data.</text>
</comment>
<dbReference type="GO" id="GO:0016746">
    <property type="term" value="F:acyltransferase activity"/>
    <property type="evidence" value="ECO:0007669"/>
    <property type="project" value="UniProtKB-KW"/>
</dbReference>
<dbReference type="EMBL" id="BEXT01000001">
    <property type="protein sequence ID" value="GBC60030.1"/>
    <property type="molecule type" value="Genomic_DNA"/>
</dbReference>
<reference evidence="8" key="1">
    <citation type="submission" date="2017-11" db="EMBL/GenBank/DDBJ databases">
        <authorList>
            <person name="Watanabe M."/>
            <person name="Kojima H."/>
        </authorList>
    </citation>
    <scope>NUCLEOTIDE SEQUENCE [LARGE SCALE GENOMIC DNA]</scope>
    <source>
        <strain evidence="8">Tokyo 01</strain>
    </source>
</reference>
<keyword evidence="4" id="KW-0808">Transferase</keyword>
<keyword evidence="8" id="KW-1185">Reference proteome</keyword>
<proteinExistence type="predicted"/>
<organism evidence="7 8">
    <name type="scientific">Desulfonema ishimotonii</name>
    <dbReference type="NCBI Taxonomy" id="45657"/>
    <lineage>
        <taxon>Bacteria</taxon>
        <taxon>Pseudomonadati</taxon>
        <taxon>Thermodesulfobacteriota</taxon>
        <taxon>Desulfobacteria</taxon>
        <taxon>Desulfobacterales</taxon>
        <taxon>Desulfococcaceae</taxon>
        <taxon>Desulfonema</taxon>
    </lineage>
</organism>
<dbReference type="GO" id="GO:0009247">
    <property type="term" value="P:glycolipid biosynthetic process"/>
    <property type="evidence" value="ECO:0007669"/>
    <property type="project" value="UniProtKB-ARBA"/>
</dbReference>
<keyword evidence="3" id="KW-0997">Cell inner membrane</keyword>
<evidence type="ECO:0000256" key="5">
    <source>
        <dbReference type="ARBA" id="ARBA00023136"/>
    </source>
</evidence>
<protein>
    <recommendedName>
        <fullName evidence="9">Lauroyl acyltransferase</fullName>
    </recommendedName>
</protein>
<dbReference type="PANTHER" id="PTHR30606">
    <property type="entry name" value="LIPID A BIOSYNTHESIS LAUROYL ACYLTRANSFERASE"/>
    <property type="match status" value="1"/>
</dbReference>
<keyword evidence="6" id="KW-0012">Acyltransferase</keyword>
<evidence type="ECO:0008006" key="9">
    <source>
        <dbReference type="Google" id="ProtNLM"/>
    </source>
</evidence>
<dbReference type="CDD" id="cd07984">
    <property type="entry name" value="LPLAT_LABLAT-like"/>
    <property type="match status" value="1"/>
</dbReference>
<reference evidence="8" key="2">
    <citation type="submission" date="2019-01" db="EMBL/GenBank/DDBJ databases">
        <title>Genome sequence of Desulfonema ishimotonii strain Tokyo 01.</title>
        <authorList>
            <person name="Fukui M."/>
        </authorList>
    </citation>
    <scope>NUCLEOTIDE SEQUENCE [LARGE SCALE GENOMIC DNA]</scope>
    <source>
        <strain evidence="8">Tokyo 01</strain>
    </source>
</reference>